<feature type="compositionally biased region" description="Polar residues" evidence="7">
    <location>
        <begin position="297"/>
        <end position="308"/>
    </location>
</feature>
<evidence type="ECO:0000256" key="5">
    <source>
        <dbReference type="ARBA" id="ARBA00022989"/>
    </source>
</evidence>
<feature type="region of interest" description="Disordered" evidence="7">
    <location>
        <begin position="297"/>
        <end position="382"/>
    </location>
</feature>
<keyword evidence="6 8" id="KW-0472">Membrane</keyword>
<dbReference type="InterPro" id="IPR004776">
    <property type="entry name" value="Mem_transp_PIN-like"/>
</dbReference>
<gene>
    <name evidence="9" type="ORF">Vafri_22044</name>
</gene>
<dbReference type="EMBL" id="BNCO01000129">
    <property type="protein sequence ID" value="GIL68804.1"/>
    <property type="molecule type" value="Genomic_DNA"/>
</dbReference>
<evidence type="ECO:0000256" key="2">
    <source>
        <dbReference type="ARBA" id="ARBA00009177"/>
    </source>
</evidence>
<evidence type="ECO:0000256" key="6">
    <source>
        <dbReference type="ARBA" id="ARBA00023136"/>
    </source>
</evidence>
<name>A0A8J4BU36_9CHLO</name>
<evidence type="ECO:0000256" key="7">
    <source>
        <dbReference type="SAM" id="MobiDB-lite"/>
    </source>
</evidence>
<proteinExistence type="inferred from homology"/>
<evidence type="ECO:0000313" key="9">
    <source>
        <dbReference type="EMBL" id="GIL68804.1"/>
    </source>
</evidence>
<feature type="transmembrane region" description="Helical" evidence="8">
    <location>
        <begin position="1037"/>
        <end position="1061"/>
    </location>
</feature>
<comment type="similarity">
    <text evidence="2">Belongs to the auxin efflux carrier (TC 2.A.69.1) family.</text>
</comment>
<feature type="transmembrane region" description="Helical" evidence="8">
    <location>
        <begin position="974"/>
        <end position="996"/>
    </location>
</feature>
<dbReference type="GO" id="GO:0016020">
    <property type="term" value="C:membrane"/>
    <property type="evidence" value="ECO:0007669"/>
    <property type="project" value="UniProtKB-SubCell"/>
</dbReference>
<sequence>MWIYQAVTNVGVQVLVLMGLGYIFARFKFLEQAKFLPQCNFLVLMLALPAFNLYLMGIKLDLQNPEPWKSLAAFLLWVFVVQTSIVCYTWRFCAGDAGEAAVLNMVLLMDNYAITGLLALNATLGTKWGTLALLMAMGFFLVIFPFSLAAFEWEKWAVQQHVEAIAEAAAQDIEAAAAAAAAAEEAAEADRGGKHPVSSSSIDEPPGPRGFGDGGGEGGGGLGSKPRGADGLELSLYPASSTLPSFPPPPPLPPVGMTKDAAEDLTTANGFPHDSRYCWWSNEAYRPARPLLGADVAQSSQHPFQRGTTAAAAAAAAREEQQQQRQQQRRRSQEPLLERLLQQQQQEAQRRAAPDVSPLPVKLPLPPPPSADGAASLQPSSALPHVSPFQAPSCFGWRNEVVGGASTTAAGNSSVHAQAPPAAAPGSASPAAGAAALRPAAMSNMPSTSANQSPRHAQMDRREGSLLTAVLDRLAAAACSGQLSTSMIGSGELQGGRGLLLGGGGGEEFGTTSATSQAIERPRLQDLEFALTHQLSGGTAKQLARISRGYTAAAAAASAAAASPDAAVRRLLLAGPGGPMNCRSPLQITSAAARHGGGMELGMASAPPGSAAAGVGQGGGAGSATPRKAPGASRIGLQPPPSASTGTGWSGPLLGPSLATGGAATTIPTALASLESMDSIGPPSPVLGMPPGGEGETEADAKAAAVDMKAAHLDRPTFSRPDASGKVRVAASAAAAAEPRLLSTSTPMFSFGRRSHRHGLTGGAAIATGDDILGRGSEFPVRRGGAFQRSASEMTPVDRTLLKLASGLALDSARRRGGSPRGDRSPTRLLVDTDPAVLLQLASAVSAPELSDLTATATADKQLVREATKEVLRKHGGVARAFAAFVSGHPQLWHIVSTLARNPMIWTMFIAMTVSVSGLRVFLDPASPRYRPEVGWVAGSLSWINGLVVPISIFSNGAWMYGKPLLAKGEVVKIAVLLLIKVGVLPLMMAGCAVLVQLDGQHVAAMTVLTLSPAAAASFVLAVQYGRGVELVSLTNIVGNIFLTPLLIMWLKILTALNISFHLHDDA</sequence>
<evidence type="ECO:0000313" key="10">
    <source>
        <dbReference type="Proteomes" id="UP000747399"/>
    </source>
</evidence>
<evidence type="ECO:0000256" key="3">
    <source>
        <dbReference type="ARBA" id="ARBA00022448"/>
    </source>
</evidence>
<comment type="subcellular location">
    <subcellularLocation>
        <location evidence="1">Membrane</location>
        <topology evidence="1">Multi-pass membrane protein</topology>
    </subcellularLocation>
</comment>
<evidence type="ECO:0008006" key="11">
    <source>
        <dbReference type="Google" id="ProtNLM"/>
    </source>
</evidence>
<feature type="region of interest" description="Disordered" evidence="7">
    <location>
        <begin position="410"/>
        <end position="431"/>
    </location>
</feature>
<feature type="region of interest" description="Disordered" evidence="7">
    <location>
        <begin position="675"/>
        <end position="698"/>
    </location>
</feature>
<keyword evidence="3" id="KW-0813">Transport</keyword>
<keyword evidence="4 8" id="KW-0812">Transmembrane</keyword>
<dbReference type="GO" id="GO:0055085">
    <property type="term" value="P:transmembrane transport"/>
    <property type="evidence" value="ECO:0007669"/>
    <property type="project" value="InterPro"/>
</dbReference>
<feature type="region of interest" description="Disordered" evidence="7">
    <location>
        <begin position="184"/>
        <end position="259"/>
    </location>
</feature>
<feature type="region of interest" description="Disordered" evidence="7">
    <location>
        <begin position="601"/>
        <end position="657"/>
    </location>
</feature>
<feature type="compositionally biased region" description="Pro residues" evidence="7">
    <location>
        <begin position="245"/>
        <end position="254"/>
    </location>
</feature>
<feature type="compositionally biased region" description="Low complexity" evidence="7">
    <location>
        <begin position="604"/>
        <end position="614"/>
    </location>
</feature>
<evidence type="ECO:0000256" key="4">
    <source>
        <dbReference type="ARBA" id="ARBA00022692"/>
    </source>
</evidence>
<dbReference type="AlphaFoldDB" id="A0A8J4BU36"/>
<feature type="transmembrane region" description="Helical" evidence="8">
    <location>
        <begin position="128"/>
        <end position="151"/>
    </location>
</feature>
<dbReference type="PANTHER" id="PTHR31752:SF18">
    <property type="entry name" value="AUXIN EFFLUX CARRIER COMPONENT 1"/>
    <property type="match status" value="1"/>
</dbReference>
<dbReference type="Pfam" id="PF03547">
    <property type="entry name" value="Mem_trans"/>
    <property type="match status" value="1"/>
</dbReference>
<feature type="transmembrane region" description="Helical" evidence="8">
    <location>
        <begin position="70"/>
        <end position="90"/>
    </location>
</feature>
<reference evidence="9" key="1">
    <citation type="journal article" date="2021" name="Proc. Natl. Acad. Sci. U.S.A.">
        <title>Three genomes in the algal genus Volvox reveal the fate of a haploid sex-determining region after a transition to homothallism.</title>
        <authorList>
            <person name="Yamamoto K."/>
            <person name="Hamaji T."/>
            <person name="Kawai-Toyooka H."/>
            <person name="Matsuzaki R."/>
            <person name="Takahashi F."/>
            <person name="Nishimura Y."/>
            <person name="Kawachi M."/>
            <person name="Noguchi H."/>
            <person name="Minakuchi Y."/>
            <person name="Umen J.G."/>
            <person name="Toyoda A."/>
            <person name="Nozaki H."/>
        </authorList>
    </citation>
    <scope>NUCLEOTIDE SEQUENCE</scope>
    <source>
        <strain evidence="9">NIES-3780</strain>
    </source>
</reference>
<keyword evidence="10" id="KW-1185">Reference proteome</keyword>
<evidence type="ECO:0000256" key="1">
    <source>
        <dbReference type="ARBA" id="ARBA00004141"/>
    </source>
</evidence>
<protein>
    <recommendedName>
        <fullName evidence="11">Auxin efflux carrier component</fullName>
    </recommendedName>
</protein>
<organism evidence="9 10">
    <name type="scientific">Volvox africanus</name>
    <dbReference type="NCBI Taxonomy" id="51714"/>
    <lineage>
        <taxon>Eukaryota</taxon>
        <taxon>Viridiplantae</taxon>
        <taxon>Chlorophyta</taxon>
        <taxon>core chlorophytes</taxon>
        <taxon>Chlorophyceae</taxon>
        <taxon>CS clade</taxon>
        <taxon>Chlamydomonadales</taxon>
        <taxon>Volvocaceae</taxon>
        <taxon>Volvox</taxon>
    </lineage>
</organism>
<feature type="transmembrane region" description="Helical" evidence="8">
    <location>
        <begin position="39"/>
        <end position="58"/>
    </location>
</feature>
<accession>A0A8J4BU36</accession>
<feature type="transmembrane region" description="Helical" evidence="8">
    <location>
        <begin position="102"/>
        <end position="122"/>
    </location>
</feature>
<dbReference type="InterPro" id="IPR051107">
    <property type="entry name" value="Auxin_Efflux_Carrier"/>
</dbReference>
<feature type="compositionally biased region" description="Low complexity" evidence="7">
    <location>
        <begin position="338"/>
        <end position="347"/>
    </location>
</feature>
<feature type="transmembrane region" description="Helical" evidence="8">
    <location>
        <begin position="904"/>
        <end position="923"/>
    </location>
</feature>
<feature type="compositionally biased region" description="Pro residues" evidence="7">
    <location>
        <begin position="361"/>
        <end position="370"/>
    </location>
</feature>
<keyword evidence="5 8" id="KW-1133">Transmembrane helix</keyword>
<dbReference type="Proteomes" id="UP000747399">
    <property type="component" value="Unassembled WGS sequence"/>
</dbReference>
<dbReference type="PANTHER" id="PTHR31752">
    <property type="entry name" value="AUXIN EFFLUX CARRIER COMPONENT 1B-RELATED"/>
    <property type="match status" value="1"/>
</dbReference>
<feature type="compositionally biased region" description="Gly residues" evidence="7">
    <location>
        <begin position="209"/>
        <end position="223"/>
    </location>
</feature>
<comment type="caution">
    <text evidence="9">The sequence shown here is derived from an EMBL/GenBank/DDBJ whole genome shotgun (WGS) entry which is preliminary data.</text>
</comment>
<feature type="transmembrane region" description="Helical" evidence="8">
    <location>
        <begin position="943"/>
        <end position="962"/>
    </location>
</feature>
<feature type="compositionally biased region" description="Low complexity" evidence="7">
    <location>
        <begin position="417"/>
        <end position="431"/>
    </location>
</feature>
<feature type="transmembrane region" description="Helical" evidence="8">
    <location>
        <begin position="6"/>
        <end position="27"/>
    </location>
</feature>
<feature type="transmembrane region" description="Helical" evidence="8">
    <location>
        <begin position="1002"/>
        <end position="1025"/>
    </location>
</feature>
<evidence type="ECO:0000256" key="8">
    <source>
        <dbReference type="SAM" id="Phobius"/>
    </source>
</evidence>